<keyword evidence="1" id="KW-0472">Membrane</keyword>
<dbReference type="STRING" id="862908.BMS_0753"/>
<proteinExistence type="predicted"/>
<evidence type="ECO:0000256" key="1">
    <source>
        <dbReference type="SAM" id="Phobius"/>
    </source>
</evidence>
<accession>E1X5T9</accession>
<dbReference type="HOGENOM" id="CLU_1701804_0_0_7"/>
<dbReference type="AlphaFoldDB" id="E1X5T9"/>
<dbReference type="Proteomes" id="UP000008963">
    <property type="component" value="Chromosome"/>
</dbReference>
<feature type="transmembrane region" description="Helical" evidence="1">
    <location>
        <begin position="20"/>
        <end position="42"/>
    </location>
</feature>
<keyword evidence="3" id="KW-1185">Reference proteome</keyword>
<reference evidence="3" key="1">
    <citation type="journal article" date="2013" name="ISME J.">
        <title>A small predatory core genome in the divergent marine Bacteriovorax marinus SJ and the terrestrial Bdellovibrio bacteriovorus.</title>
        <authorList>
            <person name="Crossman L.C."/>
            <person name="Chen H."/>
            <person name="Cerdeno-Tarraga A.M."/>
            <person name="Brooks K."/>
            <person name="Quail M.A."/>
            <person name="Pineiro S.A."/>
            <person name="Hobley L."/>
            <person name="Sockett R.E."/>
            <person name="Bentley S.D."/>
            <person name="Parkhill J."/>
            <person name="Williams H.N."/>
            <person name="Stine O.C."/>
        </authorList>
    </citation>
    <scope>NUCLEOTIDE SEQUENCE [LARGE SCALE GENOMIC DNA]</scope>
    <source>
        <strain evidence="3">ATCC BAA-682 / DSM 15412 / SJ</strain>
    </source>
</reference>
<evidence type="ECO:0000313" key="2">
    <source>
        <dbReference type="EMBL" id="CBW25656.1"/>
    </source>
</evidence>
<gene>
    <name evidence="2" type="ordered locus">BMS_0753</name>
</gene>
<dbReference type="PATRIC" id="fig|862908.3.peg.724"/>
<organism evidence="2 3">
    <name type="scientific">Halobacteriovorax marinus (strain ATCC BAA-682 / DSM 15412 / SJ)</name>
    <name type="common">Bacteriovorax marinus</name>
    <dbReference type="NCBI Taxonomy" id="862908"/>
    <lineage>
        <taxon>Bacteria</taxon>
        <taxon>Pseudomonadati</taxon>
        <taxon>Bdellovibrionota</taxon>
        <taxon>Bacteriovoracia</taxon>
        <taxon>Bacteriovoracales</taxon>
        <taxon>Halobacteriovoraceae</taxon>
        <taxon>Halobacteriovorax</taxon>
    </lineage>
</organism>
<keyword evidence="1" id="KW-1133">Transmembrane helix</keyword>
<keyword evidence="1" id="KW-0812">Transmembrane</keyword>
<name>E1X5T9_HALMS</name>
<protein>
    <submittedName>
        <fullName evidence="2">Membrane protein</fullName>
    </submittedName>
</protein>
<evidence type="ECO:0000313" key="3">
    <source>
        <dbReference type="Proteomes" id="UP000008963"/>
    </source>
</evidence>
<dbReference type="KEGG" id="bmx:BMS_0753"/>
<sequence length="154" mass="18228">MSLNKELLVFKSYPITRIRNGLLCFLASLKTTVHHFIILVFYKLPPIWGRRFKSLPADHNQKILIKPCKRLHKITRRTIMMELSKEQFFTKVKLKEKEMLKDFRSSLRVNATLKVFNEMLNETIEAHSWGELSIRFEGKKITGVEERIIINPPF</sequence>
<dbReference type="EMBL" id="FQ312005">
    <property type="protein sequence ID" value="CBW25656.1"/>
    <property type="molecule type" value="Genomic_DNA"/>
</dbReference>